<keyword evidence="2" id="KW-0812">Transmembrane</keyword>
<protein>
    <recommendedName>
        <fullName evidence="5">Serine/threonine protein kinase</fullName>
    </recommendedName>
</protein>
<sequence>MSTERELGPETHGAHGPAGAAGGPPSVYHPQTAAVPSYEEYADPAAAHGWQNAYDETRELPAVPSAGGPGEAFAEASGRADRRRRRKRGGRRRATVVAGVLGVVCAGAVVTVLLASGPSATPRSGDRQRTFGGAPGGASAGPAAASPVATGGAGRDAVTSTASPSAGASASGTGAPSVSTTGSPPGTAPSAPAATAPGTSVSTPFQPGGQGRGRGHAKRPK</sequence>
<organism evidence="3 4">
    <name type="scientific">Streptomyces griseochromogenes</name>
    <dbReference type="NCBI Taxonomy" id="68214"/>
    <lineage>
        <taxon>Bacteria</taxon>
        <taxon>Bacillati</taxon>
        <taxon>Actinomycetota</taxon>
        <taxon>Actinomycetes</taxon>
        <taxon>Kitasatosporales</taxon>
        <taxon>Streptomycetaceae</taxon>
        <taxon>Streptomyces</taxon>
    </lineage>
</organism>
<feature type="compositionally biased region" description="Basic and acidic residues" evidence="1">
    <location>
        <begin position="1"/>
        <end position="13"/>
    </location>
</feature>
<name>A0ABS4LPM9_9ACTN</name>
<accession>A0ABS4LPM9</accession>
<evidence type="ECO:0000256" key="1">
    <source>
        <dbReference type="SAM" id="MobiDB-lite"/>
    </source>
</evidence>
<proteinExistence type="predicted"/>
<feature type="compositionally biased region" description="Low complexity" evidence="1">
    <location>
        <begin position="157"/>
        <end position="207"/>
    </location>
</feature>
<evidence type="ECO:0000313" key="3">
    <source>
        <dbReference type="EMBL" id="MBP2049340.1"/>
    </source>
</evidence>
<feature type="transmembrane region" description="Helical" evidence="2">
    <location>
        <begin position="94"/>
        <end position="115"/>
    </location>
</feature>
<evidence type="ECO:0008006" key="5">
    <source>
        <dbReference type="Google" id="ProtNLM"/>
    </source>
</evidence>
<evidence type="ECO:0000256" key="2">
    <source>
        <dbReference type="SAM" id="Phobius"/>
    </source>
</evidence>
<dbReference type="Proteomes" id="UP001519309">
    <property type="component" value="Unassembled WGS sequence"/>
</dbReference>
<comment type="caution">
    <text evidence="3">The sequence shown here is derived from an EMBL/GenBank/DDBJ whole genome shotgun (WGS) entry which is preliminary data.</text>
</comment>
<feature type="region of interest" description="Disordered" evidence="1">
    <location>
        <begin position="115"/>
        <end position="221"/>
    </location>
</feature>
<dbReference type="EMBL" id="JAGGLP010000004">
    <property type="protein sequence ID" value="MBP2049340.1"/>
    <property type="molecule type" value="Genomic_DNA"/>
</dbReference>
<gene>
    <name evidence="3" type="ORF">J2Z21_002271</name>
</gene>
<feature type="compositionally biased region" description="Basic residues" evidence="1">
    <location>
        <begin position="81"/>
        <end position="94"/>
    </location>
</feature>
<feature type="compositionally biased region" description="Low complexity" evidence="1">
    <location>
        <begin position="140"/>
        <end position="150"/>
    </location>
</feature>
<keyword evidence="4" id="KW-1185">Reference proteome</keyword>
<dbReference type="RefSeq" id="WP_237281441.1">
    <property type="nucleotide sequence ID" value="NZ_CP016279.1"/>
</dbReference>
<keyword evidence="2" id="KW-1133">Transmembrane helix</keyword>
<feature type="region of interest" description="Disordered" evidence="1">
    <location>
        <begin position="1"/>
        <end position="94"/>
    </location>
</feature>
<evidence type="ECO:0000313" key="4">
    <source>
        <dbReference type="Proteomes" id="UP001519309"/>
    </source>
</evidence>
<keyword evidence="2" id="KW-0472">Membrane</keyword>
<reference evidence="3 4" key="1">
    <citation type="submission" date="2021-03" db="EMBL/GenBank/DDBJ databases">
        <title>Genomic Encyclopedia of Type Strains, Phase IV (KMG-IV): sequencing the most valuable type-strain genomes for metagenomic binning, comparative biology and taxonomic classification.</title>
        <authorList>
            <person name="Goeker M."/>
        </authorList>
    </citation>
    <scope>NUCLEOTIDE SEQUENCE [LARGE SCALE GENOMIC DNA]</scope>
    <source>
        <strain evidence="3 4">DSM 40499</strain>
    </source>
</reference>